<comment type="caution">
    <text evidence="2">The sequence shown here is derived from an EMBL/GenBank/DDBJ whole genome shotgun (WGS) entry which is preliminary data.</text>
</comment>
<feature type="region of interest" description="Disordered" evidence="1">
    <location>
        <begin position="203"/>
        <end position="253"/>
    </location>
</feature>
<dbReference type="Proteomes" id="UP000619479">
    <property type="component" value="Unassembled WGS sequence"/>
</dbReference>
<proteinExistence type="predicted"/>
<evidence type="ECO:0000313" key="3">
    <source>
        <dbReference type="Proteomes" id="UP000619479"/>
    </source>
</evidence>
<organism evidence="2 3">
    <name type="scientific">Actinoplanes cyaneus</name>
    <dbReference type="NCBI Taxonomy" id="52696"/>
    <lineage>
        <taxon>Bacteria</taxon>
        <taxon>Bacillati</taxon>
        <taxon>Actinomycetota</taxon>
        <taxon>Actinomycetes</taxon>
        <taxon>Micromonosporales</taxon>
        <taxon>Micromonosporaceae</taxon>
        <taxon>Actinoplanes</taxon>
    </lineage>
</organism>
<keyword evidence="3" id="KW-1185">Reference proteome</keyword>
<evidence type="ECO:0000256" key="1">
    <source>
        <dbReference type="SAM" id="MobiDB-lite"/>
    </source>
</evidence>
<dbReference type="RefSeq" id="WP_203738612.1">
    <property type="nucleotide sequence ID" value="NZ_BAAAUC010000013.1"/>
</dbReference>
<sequence>MSTPAGDGAVYFGRLRAGDAISDPSWVLRRTSTGDEILGRDGRWRRSDMLARAERGELPGTLEPLGPVLPGVLVTLVQRRFHAAWRTIERQQAGEFTLRLAVPGTGSAYERLDDEARAETARFLRRAPLVASGEQGNVRTDGMWVWPETIAQQVLETGEPPEDEFFYHIRARAFLFPGEVAPSVIERARALLAMAAAPDGRVREANVPGREPPPTREERQRALSAWHAEWTAKHAPSTPFRPENHPGDPDYAANYVDVEASPEAEREYTARAREIMGLDPETGERTDL</sequence>
<dbReference type="AlphaFoldDB" id="A0A919IEZ0"/>
<name>A0A919IEZ0_9ACTN</name>
<evidence type="ECO:0000313" key="2">
    <source>
        <dbReference type="EMBL" id="GID63152.1"/>
    </source>
</evidence>
<reference evidence="2" key="1">
    <citation type="submission" date="2021-01" db="EMBL/GenBank/DDBJ databases">
        <title>Whole genome shotgun sequence of Actinoplanes cyaneus NBRC 14990.</title>
        <authorList>
            <person name="Komaki H."/>
            <person name="Tamura T."/>
        </authorList>
    </citation>
    <scope>NUCLEOTIDE SEQUENCE</scope>
    <source>
        <strain evidence="2">NBRC 14990</strain>
    </source>
</reference>
<protein>
    <submittedName>
        <fullName evidence="2">Uncharacterized protein</fullName>
    </submittedName>
</protein>
<gene>
    <name evidence="2" type="ORF">Acy02nite_10330</name>
</gene>
<dbReference type="EMBL" id="BOMH01000007">
    <property type="protein sequence ID" value="GID63152.1"/>
    <property type="molecule type" value="Genomic_DNA"/>
</dbReference>
<accession>A0A919IEZ0</accession>